<evidence type="ECO:0000313" key="2">
    <source>
        <dbReference type="Proteomes" id="UP001139981"/>
    </source>
</evidence>
<proteinExistence type="predicted"/>
<name>A0ACC1M8D9_9FUNG</name>
<dbReference type="EMBL" id="JANBVB010000024">
    <property type="protein sequence ID" value="KAJ2899536.1"/>
    <property type="molecule type" value="Genomic_DNA"/>
</dbReference>
<dbReference type="Proteomes" id="UP001139981">
    <property type="component" value="Unassembled WGS sequence"/>
</dbReference>
<organism evidence="1 2">
    <name type="scientific">Coemansia aciculifera</name>
    <dbReference type="NCBI Taxonomy" id="417176"/>
    <lineage>
        <taxon>Eukaryota</taxon>
        <taxon>Fungi</taxon>
        <taxon>Fungi incertae sedis</taxon>
        <taxon>Zoopagomycota</taxon>
        <taxon>Kickxellomycotina</taxon>
        <taxon>Kickxellomycetes</taxon>
        <taxon>Kickxellales</taxon>
        <taxon>Kickxellaceae</taxon>
        <taxon>Coemansia</taxon>
    </lineage>
</organism>
<gene>
    <name evidence="1" type="primary">MMS2</name>
    <name evidence="1" type="ORF">IWW38_000943</name>
</gene>
<evidence type="ECO:0000313" key="1">
    <source>
        <dbReference type="EMBL" id="KAJ2899536.1"/>
    </source>
</evidence>
<sequence length="147" mass="16433">MTTVPRNFRLLNELEKSEKGEGDASCSYGLEKAENDILMVNWVGSILGPPNTVFMNRLYSLKLVCGDQYPQVPPTVKFVTKINLLNVVKDDGTVDPKQFKVLNEWAPTSSNSIQTVLSGLRSLMAKEPYRKLPQPDEGSVYAVEVRK</sequence>
<comment type="caution">
    <text evidence="1">The sequence shown here is derived from an EMBL/GenBank/DDBJ whole genome shotgun (WGS) entry which is preliminary data.</text>
</comment>
<protein>
    <submittedName>
        <fullName evidence="1">E2 ubiquitin-conjugating protein mms2</fullName>
    </submittedName>
</protein>
<reference evidence="1" key="1">
    <citation type="submission" date="2022-07" db="EMBL/GenBank/DDBJ databases">
        <title>Phylogenomic reconstructions and comparative analyses of Kickxellomycotina fungi.</title>
        <authorList>
            <person name="Reynolds N.K."/>
            <person name="Stajich J.E."/>
            <person name="Barry K."/>
            <person name="Grigoriev I.V."/>
            <person name="Crous P."/>
            <person name="Smith M.E."/>
        </authorList>
    </citation>
    <scope>NUCLEOTIDE SEQUENCE</scope>
    <source>
        <strain evidence="1">CBS 190363</strain>
    </source>
</reference>
<keyword evidence="2" id="KW-1185">Reference proteome</keyword>
<accession>A0ACC1M8D9</accession>